<evidence type="ECO:0000256" key="2">
    <source>
        <dbReference type="ARBA" id="ARBA00004954"/>
    </source>
</evidence>
<dbReference type="EC" id="3.5.4.10" evidence="12"/>
<dbReference type="HAMAP" id="MF_00139">
    <property type="entry name" value="PurH"/>
    <property type="match status" value="1"/>
</dbReference>
<dbReference type="NCBIfam" id="NF002049">
    <property type="entry name" value="PRK00881.1"/>
    <property type="match status" value="1"/>
</dbReference>
<keyword evidence="6 12" id="KW-0378">Hydrolase</keyword>
<accession>A0AAX4NDK7</accession>
<dbReference type="Pfam" id="PF01808">
    <property type="entry name" value="AICARFT_IMPCHas"/>
    <property type="match status" value="1"/>
</dbReference>
<dbReference type="SMART" id="SM00851">
    <property type="entry name" value="MGS"/>
    <property type="match status" value="1"/>
</dbReference>
<dbReference type="RefSeq" id="WP_393971446.1">
    <property type="nucleotide sequence ID" value="NZ_CP133772.1"/>
</dbReference>
<keyword evidence="5" id="KW-0658">Purine biosynthesis</keyword>
<comment type="pathway">
    <text evidence="2">Purine metabolism; IMP biosynthesis via de novo pathway; 5-formamido-1-(5-phospho-D-ribosyl)imidazole-4-carboxamide from 5-amino-1-(5-phospho-D-ribosyl)imidazole-4-carboxamide (10-formyl THF route): step 1/1.</text>
</comment>
<evidence type="ECO:0000256" key="5">
    <source>
        <dbReference type="ARBA" id="ARBA00022755"/>
    </source>
</evidence>
<dbReference type="GO" id="GO:0006189">
    <property type="term" value="P:'de novo' IMP biosynthetic process"/>
    <property type="evidence" value="ECO:0007669"/>
    <property type="project" value="TreeGrafter"/>
</dbReference>
<evidence type="ECO:0000256" key="6">
    <source>
        <dbReference type="ARBA" id="ARBA00022801"/>
    </source>
</evidence>
<evidence type="ECO:0000259" key="11">
    <source>
        <dbReference type="PROSITE" id="PS51855"/>
    </source>
</evidence>
<dbReference type="SUPFAM" id="SSF52335">
    <property type="entry name" value="Methylglyoxal synthase-like"/>
    <property type="match status" value="1"/>
</dbReference>
<comment type="catalytic activity">
    <reaction evidence="9">
        <text>(6R)-10-formyltetrahydrofolate + 5-amino-1-(5-phospho-beta-D-ribosyl)imidazole-4-carboxamide = 5-formamido-1-(5-phospho-D-ribosyl)imidazole-4-carboxamide + (6S)-5,6,7,8-tetrahydrofolate</text>
        <dbReference type="Rhea" id="RHEA:22192"/>
        <dbReference type="ChEBI" id="CHEBI:57453"/>
        <dbReference type="ChEBI" id="CHEBI:58467"/>
        <dbReference type="ChEBI" id="CHEBI:58475"/>
        <dbReference type="ChEBI" id="CHEBI:195366"/>
        <dbReference type="EC" id="2.1.2.3"/>
    </reaction>
</comment>
<evidence type="ECO:0000256" key="8">
    <source>
        <dbReference type="ARBA" id="ARBA00023268"/>
    </source>
</evidence>
<dbReference type="InterPro" id="IPR002695">
    <property type="entry name" value="PurH-like"/>
</dbReference>
<keyword evidence="8" id="KW-0511">Multifunctional enzyme</keyword>
<evidence type="ECO:0000256" key="1">
    <source>
        <dbReference type="ARBA" id="ARBA00004844"/>
    </source>
</evidence>
<reference evidence="12 13" key="1">
    <citation type="submission" date="2023-09" db="EMBL/GenBank/DDBJ databases">
        <authorList>
            <person name="Golyshina O.V."/>
            <person name="Lunev E.A."/>
            <person name="Bargiela R."/>
            <person name="Gaines M.C."/>
            <person name="Daum B."/>
            <person name="Bale N.J."/>
            <person name="Koenen M."/>
            <person name="Sinninghe Damst J.S."/>
            <person name="Yakimov M."/>
            <person name="Golyshin P.N."/>
        </authorList>
    </citation>
    <scope>NUCLEOTIDE SEQUENCE [LARGE SCALE GENOMIC DNA]</scope>
    <source>
        <strain evidence="12 13">M1</strain>
    </source>
</reference>
<dbReference type="InterPro" id="IPR011607">
    <property type="entry name" value="MGS-like_dom"/>
</dbReference>
<dbReference type="FunFam" id="3.40.50.1380:FF:000001">
    <property type="entry name" value="Bifunctional purine biosynthesis protein PurH"/>
    <property type="match status" value="1"/>
</dbReference>
<dbReference type="CDD" id="cd01421">
    <property type="entry name" value="IMPCH"/>
    <property type="match status" value="1"/>
</dbReference>
<dbReference type="PROSITE" id="PS51855">
    <property type="entry name" value="MGS"/>
    <property type="match status" value="1"/>
</dbReference>
<dbReference type="PANTHER" id="PTHR11692:SF0">
    <property type="entry name" value="BIFUNCTIONAL PURINE BIOSYNTHESIS PROTEIN ATIC"/>
    <property type="match status" value="1"/>
</dbReference>
<dbReference type="InterPro" id="IPR016193">
    <property type="entry name" value="Cytidine_deaminase-like"/>
</dbReference>
<dbReference type="Gene3D" id="3.40.140.20">
    <property type="match status" value="2"/>
</dbReference>
<dbReference type="PIRSF" id="PIRSF000414">
    <property type="entry name" value="AICARFT_IMPCHas"/>
    <property type="match status" value="1"/>
</dbReference>
<dbReference type="Gene3D" id="3.40.50.1380">
    <property type="entry name" value="Methylglyoxal synthase-like domain"/>
    <property type="match status" value="1"/>
</dbReference>
<evidence type="ECO:0000256" key="9">
    <source>
        <dbReference type="ARBA" id="ARBA00050488"/>
    </source>
</evidence>
<sequence>MRALFSVYDKSGIEQFLSRSRKYIEEVYATGGTFKFLLEKGFDVKNTEDITGFQELLNGRVKTLHPNLFAGILSTRDETSNKDLKSYGIKEFDLVVSNLYPFEEASKTGNIHNMIENIDIGGVSLLRAAAKNFQYVTVASSVNDYDLISNDLINFGKVSLETRKLLAMRAFSRVASYDISIYNSMFRTLFHREPNTLFAKGLNGRELRYGENPDQRGYVYTDGTKLGIANSEQIQGKELSYNNLLDANSAYETALEFDRTVVVVMKHNTPCGVCQNDQLATAMERAVNADKESAYGSVIAMNREMTADAAAKISKLFVEVIVAPSYSSEALNILAKKKNLRVLKVNMDRDRSLRLRSISNGFLVQSPLTAHFEKLELQSGSPCSKETLDDLLFSWKVVTHCRSNAIVLAKDLVTTGIGAGQTSRIEALKIAVERSGGKSSGSVLASDAFFPFEDNVELAGKSGISAIIQPGGSIRDPEVISKASDLGISMYFTGKRVFLH</sequence>
<dbReference type="Proteomes" id="UP001451606">
    <property type="component" value="Chromosome"/>
</dbReference>
<evidence type="ECO:0000256" key="10">
    <source>
        <dbReference type="ARBA" id="ARBA00050687"/>
    </source>
</evidence>
<evidence type="ECO:0000313" key="13">
    <source>
        <dbReference type="Proteomes" id="UP001451606"/>
    </source>
</evidence>
<dbReference type="GO" id="GO:0005829">
    <property type="term" value="C:cytosol"/>
    <property type="evidence" value="ECO:0007669"/>
    <property type="project" value="TreeGrafter"/>
</dbReference>
<organism evidence="12 13">
    <name type="scientific">Oxyplasma meridianum</name>
    <dbReference type="NCBI Taxonomy" id="3073602"/>
    <lineage>
        <taxon>Archaea</taxon>
        <taxon>Methanobacteriati</taxon>
        <taxon>Thermoplasmatota</taxon>
        <taxon>Thermoplasmata</taxon>
        <taxon>Thermoplasmatales</taxon>
        <taxon>Thermoplasmataceae</taxon>
        <taxon>Oxyplasma</taxon>
    </lineage>
</organism>
<dbReference type="InterPro" id="IPR024051">
    <property type="entry name" value="AICAR_Tfase_dup_dom_sf"/>
</dbReference>
<dbReference type="SUPFAM" id="SSF53927">
    <property type="entry name" value="Cytidine deaminase-like"/>
    <property type="match status" value="1"/>
</dbReference>
<keyword evidence="13" id="KW-1185">Reference proteome</keyword>
<keyword evidence="7" id="KW-0665">Pyrimidine biosynthesis</keyword>
<gene>
    <name evidence="12" type="primary">purH</name>
    <name evidence="12" type="ORF">OXIME_000003</name>
</gene>
<evidence type="ECO:0000313" key="12">
    <source>
        <dbReference type="EMBL" id="WYX99472.1"/>
    </source>
</evidence>
<dbReference type="SMART" id="SM00798">
    <property type="entry name" value="AICARFT_IMPCHas"/>
    <property type="match status" value="1"/>
</dbReference>
<dbReference type="AlphaFoldDB" id="A0AAX4NDK7"/>
<dbReference type="GeneID" id="95966727"/>
<dbReference type="PANTHER" id="PTHR11692">
    <property type="entry name" value="BIFUNCTIONAL PURINE BIOSYNTHESIS PROTEIN PURH"/>
    <property type="match status" value="1"/>
</dbReference>
<evidence type="ECO:0000256" key="3">
    <source>
        <dbReference type="ARBA" id="ARBA00007667"/>
    </source>
</evidence>
<dbReference type="GO" id="GO:0006221">
    <property type="term" value="P:pyrimidine nucleotide biosynthetic process"/>
    <property type="evidence" value="ECO:0007669"/>
    <property type="project" value="UniProtKB-KW"/>
</dbReference>
<evidence type="ECO:0000256" key="4">
    <source>
        <dbReference type="ARBA" id="ARBA00022679"/>
    </source>
</evidence>
<dbReference type="FunFam" id="3.40.140.20:FF:000001">
    <property type="entry name" value="Bifunctional purine biosynthesis protein PurH"/>
    <property type="match status" value="1"/>
</dbReference>
<comment type="catalytic activity">
    <reaction evidence="10">
        <text>IMP + H2O = 5-formamido-1-(5-phospho-D-ribosyl)imidazole-4-carboxamide</text>
        <dbReference type="Rhea" id="RHEA:18445"/>
        <dbReference type="ChEBI" id="CHEBI:15377"/>
        <dbReference type="ChEBI" id="CHEBI:58053"/>
        <dbReference type="ChEBI" id="CHEBI:58467"/>
        <dbReference type="EC" id="3.5.4.10"/>
    </reaction>
</comment>
<comment type="similarity">
    <text evidence="3">Belongs to the PurH family.</text>
</comment>
<evidence type="ECO:0000256" key="7">
    <source>
        <dbReference type="ARBA" id="ARBA00022975"/>
    </source>
</evidence>
<dbReference type="InterPro" id="IPR036914">
    <property type="entry name" value="MGS-like_dom_sf"/>
</dbReference>
<feature type="domain" description="MGS-like" evidence="11">
    <location>
        <begin position="1"/>
        <end position="140"/>
    </location>
</feature>
<dbReference type="Pfam" id="PF02142">
    <property type="entry name" value="MGS"/>
    <property type="match status" value="1"/>
</dbReference>
<dbReference type="GO" id="GO:0003937">
    <property type="term" value="F:IMP cyclohydrolase activity"/>
    <property type="evidence" value="ECO:0007669"/>
    <property type="project" value="UniProtKB-EC"/>
</dbReference>
<dbReference type="KEGG" id="omr:OXIME_000003"/>
<comment type="pathway">
    <text evidence="1">Purine metabolism; IMP biosynthesis via de novo pathway; IMP from 5-formamido-1-(5-phospho-D-ribosyl)imidazole-4-carboxamide: step 1/1.</text>
</comment>
<dbReference type="EC" id="2.1.2.3" evidence="12"/>
<dbReference type="GO" id="GO:0004643">
    <property type="term" value="F:phosphoribosylaminoimidazolecarboxamide formyltransferase activity"/>
    <property type="evidence" value="ECO:0007669"/>
    <property type="project" value="UniProtKB-EC"/>
</dbReference>
<keyword evidence="4 12" id="KW-0808">Transferase</keyword>
<dbReference type="EMBL" id="CP133772">
    <property type="protein sequence ID" value="WYX99472.1"/>
    <property type="molecule type" value="Genomic_DNA"/>
</dbReference>
<proteinExistence type="inferred from homology"/>
<name>A0AAX4NDK7_9ARCH</name>
<protein>
    <submittedName>
        <fullName evidence="12">Bifunctional phosphoribosylaminoimidazolecarboxamide formyltransferase/IMP cyclohydrolase</fullName>
        <ecNumber evidence="12">2.1.2.3</ecNumber>
        <ecNumber evidence="12">3.5.4.10</ecNumber>
    </submittedName>
</protein>